<sequence length="164" mass="18738">MINNRVEFCKKDFSLYNDFQKNIDICKRHIVEIDNKCASVASDQNGDTEILEATEIGTIQKTMYEKSKQALEKAIIDDTLNMFIINRTIELCAGVVECNVHSAVCLTILHGMSQEKAGDYIAYSRPQVSRFLSRFFENPGCKKMYELAVEQSKENFHNLTTHNS</sequence>
<proteinExistence type="predicted"/>
<dbReference type="AlphaFoldDB" id="A0A411ZPD8"/>
<dbReference type="RefSeq" id="WP_118044686.1">
    <property type="nucleotide sequence ID" value="NZ_QRSS01000009.1"/>
</dbReference>
<reference evidence="1 2" key="1">
    <citation type="submission" date="2018-08" db="EMBL/GenBank/DDBJ databases">
        <title>A genome reference for cultivated species of the human gut microbiota.</title>
        <authorList>
            <person name="Zou Y."/>
            <person name="Xue W."/>
            <person name="Luo G."/>
        </authorList>
    </citation>
    <scope>NUCLEOTIDE SEQUENCE [LARGE SCALE GENOMIC DNA]</scope>
    <source>
        <strain evidence="1 2">AF29-2BH</strain>
    </source>
</reference>
<dbReference type="EMBL" id="QRSS01000009">
    <property type="protein sequence ID" value="RGQ04692.1"/>
    <property type="molecule type" value="Genomic_DNA"/>
</dbReference>
<evidence type="ECO:0000313" key="2">
    <source>
        <dbReference type="Proteomes" id="UP000283585"/>
    </source>
</evidence>
<dbReference type="Proteomes" id="UP000283585">
    <property type="component" value="Unassembled WGS sequence"/>
</dbReference>
<evidence type="ECO:0000313" key="1">
    <source>
        <dbReference type="EMBL" id="RGQ04692.1"/>
    </source>
</evidence>
<organism evidence="1 2">
    <name type="scientific">Blautia obeum</name>
    <dbReference type="NCBI Taxonomy" id="40520"/>
    <lineage>
        <taxon>Bacteria</taxon>
        <taxon>Bacillati</taxon>
        <taxon>Bacillota</taxon>
        <taxon>Clostridia</taxon>
        <taxon>Lachnospirales</taxon>
        <taxon>Lachnospiraceae</taxon>
        <taxon>Blautia</taxon>
    </lineage>
</organism>
<comment type="caution">
    <text evidence="1">The sequence shown here is derived from an EMBL/GenBank/DDBJ whole genome shotgun (WGS) entry which is preliminary data.</text>
</comment>
<protein>
    <submittedName>
        <fullName evidence="1">Uncharacterized protein</fullName>
    </submittedName>
</protein>
<name>A0A411ZPD8_9FIRM</name>
<accession>A0A411ZPD8</accession>
<gene>
    <name evidence="1" type="ORF">DWZ12_08975</name>
</gene>